<name>K1TIM0_9ZZZZ</name>
<sequence length="201" mass="22963">ATGRFIGRHDTGRFEGRYKFTDLHKEKYTLSLSCPEYQPIEETFDLTGDKRIVYVIYPVKNIQLKEVSIVADKSHLISHTANSDIFYLSAEARKKQNPYEALREIPKLVVNESDRSIKMVDGATPLILINGHKVNSGINSIDPKEVEAVEVINNPSARYLKDGVQCVVNIKMKQKNCRLSDIQYEYTPHDSGFVWVYGRLL</sequence>
<reference evidence="2" key="1">
    <citation type="journal article" date="2013" name="Environ. Microbiol.">
        <title>Microbiota from the distal guts of lean and obese adolescents exhibit partial functional redundancy besides clear differences in community structure.</title>
        <authorList>
            <person name="Ferrer M."/>
            <person name="Ruiz A."/>
            <person name="Lanza F."/>
            <person name="Haange S.B."/>
            <person name="Oberbach A."/>
            <person name="Till H."/>
            <person name="Bargiela R."/>
            <person name="Campoy C."/>
            <person name="Segura M.T."/>
            <person name="Richter M."/>
            <person name="von Bergen M."/>
            <person name="Seifert J."/>
            <person name="Suarez A."/>
        </authorList>
    </citation>
    <scope>NUCLEOTIDE SEQUENCE</scope>
</reference>
<dbReference type="SUPFAM" id="SSF56935">
    <property type="entry name" value="Porins"/>
    <property type="match status" value="1"/>
</dbReference>
<dbReference type="InterPro" id="IPR037066">
    <property type="entry name" value="Plug_dom_sf"/>
</dbReference>
<proteinExistence type="predicted"/>
<keyword evidence="2" id="KW-0675">Receptor</keyword>
<dbReference type="AlphaFoldDB" id="K1TIM0"/>
<feature type="non-terminal residue" evidence="2">
    <location>
        <position position="1"/>
    </location>
</feature>
<dbReference type="InterPro" id="IPR008969">
    <property type="entry name" value="CarboxyPept-like_regulatory"/>
</dbReference>
<gene>
    <name evidence="2" type="ORF">LEA_08177</name>
</gene>
<organism evidence="2">
    <name type="scientific">human gut metagenome</name>
    <dbReference type="NCBI Taxonomy" id="408170"/>
    <lineage>
        <taxon>unclassified sequences</taxon>
        <taxon>metagenomes</taxon>
        <taxon>organismal metagenomes</taxon>
    </lineage>
</organism>
<dbReference type="Gene3D" id="2.170.130.10">
    <property type="entry name" value="TonB-dependent receptor, plug domain"/>
    <property type="match status" value="1"/>
</dbReference>
<dbReference type="InterPro" id="IPR012910">
    <property type="entry name" value="Plug_dom"/>
</dbReference>
<feature type="domain" description="TonB-dependent receptor plug" evidence="1">
    <location>
        <begin position="91"/>
        <end position="160"/>
    </location>
</feature>
<evidence type="ECO:0000313" key="2">
    <source>
        <dbReference type="EMBL" id="EKC69653.1"/>
    </source>
</evidence>
<evidence type="ECO:0000259" key="1">
    <source>
        <dbReference type="Pfam" id="PF07715"/>
    </source>
</evidence>
<dbReference type="EMBL" id="AJWY01005426">
    <property type="protein sequence ID" value="EKC69653.1"/>
    <property type="molecule type" value="Genomic_DNA"/>
</dbReference>
<dbReference type="Pfam" id="PF07715">
    <property type="entry name" value="Plug"/>
    <property type="match status" value="1"/>
</dbReference>
<dbReference type="SUPFAM" id="SSF49464">
    <property type="entry name" value="Carboxypeptidase regulatory domain-like"/>
    <property type="match status" value="1"/>
</dbReference>
<accession>K1TIM0</accession>
<protein>
    <submittedName>
        <fullName evidence="2">TonB-dependent receptor</fullName>
    </submittedName>
</protein>
<comment type="caution">
    <text evidence="2">The sequence shown here is derived from an EMBL/GenBank/DDBJ whole genome shotgun (WGS) entry which is preliminary data.</text>
</comment>